<dbReference type="RefSeq" id="WP_284719475.1">
    <property type="nucleotide sequence ID" value="NZ_PGFT01000001.1"/>
</dbReference>
<organism evidence="4 5">
    <name type="scientific">Psychrobacter pocilloporae</name>
    <dbReference type="NCBI Taxonomy" id="1775882"/>
    <lineage>
        <taxon>Bacteria</taxon>
        <taxon>Pseudomonadati</taxon>
        <taxon>Pseudomonadota</taxon>
        <taxon>Gammaproteobacteria</taxon>
        <taxon>Moraxellales</taxon>
        <taxon>Moraxellaceae</taxon>
        <taxon>Psychrobacter</taxon>
    </lineage>
</organism>
<evidence type="ECO:0000256" key="1">
    <source>
        <dbReference type="ARBA" id="ARBA00022741"/>
    </source>
</evidence>
<keyword evidence="5" id="KW-1185">Reference proteome</keyword>
<reference evidence="4 5" key="1">
    <citation type="submission" date="2017-11" db="EMBL/GenBank/DDBJ databases">
        <title>Whole genome sequencing of Psychrobacter pocilloporae S6-60T(=JCM 31058T=LMG 29157T).</title>
        <authorList>
            <person name="Das S.K."/>
        </authorList>
    </citation>
    <scope>NUCLEOTIDE SEQUENCE [LARGE SCALE GENOMIC DNA]</scope>
    <source>
        <strain evidence="4 5">S6-60</strain>
    </source>
</reference>
<evidence type="ECO:0000256" key="2">
    <source>
        <dbReference type="ARBA" id="ARBA00023118"/>
    </source>
</evidence>
<comment type="caution">
    <text evidence="4">The sequence shown here is derived from an EMBL/GenBank/DDBJ whole genome shotgun (WGS) entry which is preliminary data.</text>
</comment>
<evidence type="ECO:0000313" key="4">
    <source>
        <dbReference type="EMBL" id="MDH4905109.1"/>
    </source>
</evidence>
<protein>
    <recommendedName>
        <fullName evidence="3">Cas10/Cmr2 second palm domain-containing protein</fullName>
    </recommendedName>
</protein>
<evidence type="ECO:0000313" key="5">
    <source>
        <dbReference type="Proteomes" id="UP001243298"/>
    </source>
</evidence>
<keyword evidence="2" id="KW-0051">Antiviral defense</keyword>
<keyword evidence="1" id="KW-0547">Nucleotide-binding</keyword>
<sequence>MKTAYLFETRGIQRFLFATGKLKDMLEGSELIDYICADGGLLDETLDSLGLTDKVQSPRKAGGVFYLIFDNKAEAQRFQSAWRLVMSQWLPTIEQVDVIEEADSAKAAIGRGIEKLAQQRNIIGITLPNASPITERSPRTGQAVVTRERYGNKGNESLDLSTSILRSFRRPASSQSLSSRFLAVDASEDSTAQHTQIHFPNNFEADAKAAKKFPLGRRKLIGLIHADGNGLGEILRLLNEACRDASDAVYIDLYRTFSEGITRATIEATNHAAEQSLLPHVNANNVLPARPLVLGGDDLSVIVKADMAIDFTRAFLLAFKKTSEVELGKLKQKFIDNGLTASASKLPAYLTACAGIVYMKSSQPFHQAYEVAEGLCKQAKMFSRNHKQAVAGSDSSIIPSSLAFYKIGDSLIEEVDMMVENSMTVSTAQHTYHLSAPAYMVDALSSHQADNVASLQQLEDLNTFLVNSTINPRTLREIATLMHLNIDQAQQAFKRWKAYSKRTEEQLKNVSSAEKREVKQINVFLDKLAQVVGTLEDDLPFSKVASNDNKSSAQHHEYQSVIADVLTLMTIAEEKTVPARHEAAINENEEA</sequence>
<feature type="domain" description="Cas10/Cmr2 second palm" evidence="3">
    <location>
        <begin position="221"/>
        <end position="385"/>
    </location>
</feature>
<dbReference type="InterPro" id="IPR043128">
    <property type="entry name" value="Rev_trsase/Diguanyl_cyclase"/>
</dbReference>
<dbReference type="Gene3D" id="3.30.70.270">
    <property type="match status" value="1"/>
</dbReference>
<evidence type="ECO:0000259" key="3">
    <source>
        <dbReference type="Pfam" id="PF22335"/>
    </source>
</evidence>
<dbReference type="Proteomes" id="UP001243298">
    <property type="component" value="Unassembled WGS sequence"/>
</dbReference>
<name>A0ABT6IU58_9GAMM</name>
<gene>
    <name evidence="4" type="ORF">CUR83_08585</name>
</gene>
<dbReference type="InterPro" id="IPR054767">
    <property type="entry name" value="Cas10-Cmr2_palm2"/>
</dbReference>
<proteinExistence type="predicted"/>
<accession>A0ABT6IU58</accession>
<dbReference type="EMBL" id="PGFT01000001">
    <property type="protein sequence ID" value="MDH4905109.1"/>
    <property type="molecule type" value="Genomic_DNA"/>
</dbReference>
<dbReference type="Pfam" id="PF22335">
    <property type="entry name" value="Cas10-Cmr2_palm2"/>
    <property type="match status" value="1"/>
</dbReference>